<gene>
    <name evidence="2" type="ORF">AAFF_G00403800</name>
</gene>
<feature type="compositionally biased region" description="Low complexity" evidence="1">
    <location>
        <begin position="65"/>
        <end position="79"/>
    </location>
</feature>
<protein>
    <submittedName>
        <fullName evidence="2">Uncharacterized protein</fullName>
    </submittedName>
</protein>
<evidence type="ECO:0000256" key="1">
    <source>
        <dbReference type="SAM" id="MobiDB-lite"/>
    </source>
</evidence>
<feature type="compositionally biased region" description="Basic residues" evidence="1">
    <location>
        <begin position="47"/>
        <end position="61"/>
    </location>
</feature>
<sequence>MYAFYSLLVYIFYSVFKKEEEAALEGEGSGEATAQEPGHVSMETGSRRRTGHTPSLRRRGCGRQSDSGSSSSDSDGLSPSEEDEDGTDEPGVIASTPLASFLSFKQEVEKRRVSNVPLEAGGKVADSPLLAVMSHLLSFLEQYSHLQQMQQQAERYRVQLRRHRAQHRRQVKALRASYRQRLRDKSSVIGSLEEAITQQQSSTAGD</sequence>
<dbReference type="AlphaFoldDB" id="A0AAD7T7U5"/>
<dbReference type="Proteomes" id="UP001221898">
    <property type="component" value="Unassembled WGS sequence"/>
</dbReference>
<evidence type="ECO:0000313" key="2">
    <source>
        <dbReference type="EMBL" id="KAJ8415823.1"/>
    </source>
</evidence>
<feature type="region of interest" description="Disordered" evidence="1">
    <location>
        <begin position="23"/>
        <end position="92"/>
    </location>
</feature>
<organism evidence="2 3">
    <name type="scientific">Aldrovandia affinis</name>
    <dbReference type="NCBI Taxonomy" id="143900"/>
    <lineage>
        <taxon>Eukaryota</taxon>
        <taxon>Metazoa</taxon>
        <taxon>Chordata</taxon>
        <taxon>Craniata</taxon>
        <taxon>Vertebrata</taxon>
        <taxon>Euteleostomi</taxon>
        <taxon>Actinopterygii</taxon>
        <taxon>Neopterygii</taxon>
        <taxon>Teleostei</taxon>
        <taxon>Notacanthiformes</taxon>
        <taxon>Halosauridae</taxon>
        <taxon>Aldrovandia</taxon>
    </lineage>
</organism>
<evidence type="ECO:0000313" key="3">
    <source>
        <dbReference type="Proteomes" id="UP001221898"/>
    </source>
</evidence>
<comment type="caution">
    <text evidence="2">The sequence shown here is derived from an EMBL/GenBank/DDBJ whole genome shotgun (WGS) entry which is preliminary data.</text>
</comment>
<name>A0AAD7T7U5_9TELE</name>
<dbReference type="EMBL" id="JAINUG010000008">
    <property type="protein sequence ID" value="KAJ8415823.1"/>
    <property type="molecule type" value="Genomic_DNA"/>
</dbReference>
<reference evidence="2" key="1">
    <citation type="journal article" date="2023" name="Science">
        <title>Genome structures resolve the early diversification of teleost fishes.</title>
        <authorList>
            <person name="Parey E."/>
            <person name="Louis A."/>
            <person name="Montfort J."/>
            <person name="Bouchez O."/>
            <person name="Roques C."/>
            <person name="Iampietro C."/>
            <person name="Lluch J."/>
            <person name="Castinel A."/>
            <person name="Donnadieu C."/>
            <person name="Desvignes T."/>
            <person name="Floi Bucao C."/>
            <person name="Jouanno E."/>
            <person name="Wen M."/>
            <person name="Mejri S."/>
            <person name="Dirks R."/>
            <person name="Jansen H."/>
            <person name="Henkel C."/>
            <person name="Chen W.J."/>
            <person name="Zahm M."/>
            <person name="Cabau C."/>
            <person name="Klopp C."/>
            <person name="Thompson A.W."/>
            <person name="Robinson-Rechavi M."/>
            <person name="Braasch I."/>
            <person name="Lecointre G."/>
            <person name="Bobe J."/>
            <person name="Postlethwait J.H."/>
            <person name="Berthelot C."/>
            <person name="Roest Crollius H."/>
            <person name="Guiguen Y."/>
        </authorList>
    </citation>
    <scope>NUCLEOTIDE SEQUENCE</scope>
    <source>
        <strain evidence="2">NC1722</strain>
    </source>
</reference>
<accession>A0AAD7T7U5</accession>
<keyword evidence="3" id="KW-1185">Reference proteome</keyword>
<proteinExistence type="predicted"/>